<dbReference type="Pfam" id="PF02423">
    <property type="entry name" value="OCD_Mu_crystall"/>
    <property type="match status" value="1"/>
</dbReference>
<dbReference type="InterPro" id="IPR023401">
    <property type="entry name" value="ODC_N"/>
</dbReference>
<name>A0A5P2H3G9_9BURK</name>
<accession>A0A5P2H3G9</accession>
<evidence type="ECO:0000313" key="1">
    <source>
        <dbReference type="EMBL" id="QET02637.1"/>
    </source>
</evidence>
<dbReference type="Proteomes" id="UP000322822">
    <property type="component" value="Chromosome 1"/>
</dbReference>
<protein>
    <submittedName>
        <fullName evidence="1">Ornithine cyclodeaminase</fullName>
    </submittedName>
</protein>
<dbReference type="Gene3D" id="3.30.1780.10">
    <property type="entry name" value="ornithine cyclodeaminase, domain 1"/>
    <property type="match status" value="1"/>
</dbReference>
<dbReference type="PANTHER" id="PTHR13812:SF19">
    <property type="entry name" value="KETIMINE REDUCTASE MU-CRYSTALLIN"/>
    <property type="match status" value="1"/>
</dbReference>
<dbReference type="NCBIfam" id="NF005762">
    <property type="entry name" value="PRK07589.1"/>
    <property type="match status" value="1"/>
</dbReference>
<gene>
    <name evidence="1" type="ORF">FOB72_11690</name>
</gene>
<dbReference type="Gene3D" id="3.40.50.720">
    <property type="entry name" value="NAD(P)-binding Rossmann-like Domain"/>
    <property type="match status" value="1"/>
</dbReference>
<proteinExistence type="predicted"/>
<dbReference type="OrthoDB" id="9809203at2"/>
<dbReference type="SUPFAM" id="SSF51735">
    <property type="entry name" value="NAD(P)-binding Rossmann-fold domains"/>
    <property type="match status" value="1"/>
</dbReference>
<dbReference type="PANTHER" id="PTHR13812">
    <property type="entry name" value="KETIMINE REDUCTASE MU-CRYSTALLIN"/>
    <property type="match status" value="1"/>
</dbReference>
<dbReference type="InterPro" id="IPR003462">
    <property type="entry name" value="ODC_Mu_crystall"/>
</dbReference>
<dbReference type="EMBL" id="CP044065">
    <property type="protein sequence ID" value="QET02637.1"/>
    <property type="molecule type" value="Genomic_DNA"/>
</dbReference>
<sequence>MTLTPRDTPGGNPSPLTRCLDARDVAALVRAIGVRQSLVQLADHLREDFLRWSAFDKSARAASHSDVGVIELMPVSDGVLHAFKYVNGHPRNARYALPTVMAYGALADVRTGHPLLLADLTLATALRTAATSALAAKAMARRDAKSMALIGNGAQAEFQALAFHALLGIREIRAFDIDRRATDRLARNLAHVPDLRIVAAASIADAVAGADIVSTVTADKTRATILAPEMIAPGMHLNAVGGDCPGKTELHADILRNARIVVEYAPQTRIEGEIQQLPPDAPVTELWEVLAGTSPGRETREEVTIFDSVGFALEDFSALRWLHNVALSNDAGEFFALVATPRDPRDLYGWMMREDASAAKTEGGGVKVALT</sequence>
<dbReference type="AlphaFoldDB" id="A0A5P2H3G9"/>
<evidence type="ECO:0000313" key="2">
    <source>
        <dbReference type="Proteomes" id="UP000322822"/>
    </source>
</evidence>
<dbReference type="RefSeq" id="WP_150372667.1">
    <property type="nucleotide sequence ID" value="NZ_CP044065.1"/>
</dbReference>
<reference evidence="1 2" key="1">
    <citation type="submission" date="2019-09" db="EMBL/GenBank/DDBJ databases">
        <title>FDA dAtabase for Regulatory Grade micrObial Sequences (FDA-ARGOS): Supporting development and validation of Infectious Disease Dx tests.</title>
        <authorList>
            <person name="Sciortino C."/>
            <person name="Tallon L."/>
            <person name="Sadzewicz L."/>
            <person name="Vavikolanu K."/>
            <person name="Mehta A."/>
            <person name="Aluvathingal J."/>
            <person name="Nadendla S."/>
            <person name="Nandy P."/>
            <person name="Geyer C."/>
            <person name="Yan Y."/>
            <person name="Sichtig H."/>
        </authorList>
    </citation>
    <scope>NUCLEOTIDE SEQUENCE [LARGE SCALE GENOMIC DNA]</scope>
    <source>
        <strain evidence="1 2">FDAARGOS_664</strain>
    </source>
</reference>
<organism evidence="1 2">
    <name type="scientific">Cupriavidus pauculus</name>
    <dbReference type="NCBI Taxonomy" id="82633"/>
    <lineage>
        <taxon>Bacteria</taxon>
        <taxon>Pseudomonadati</taxon>
        <taxon>Pseudomonadota</taxon>
        <taxon>Betaproteobacteria</taxon>
        <taxon>Burkholderiales</taxon>
        <taxon>Burkholderiaceae</taxon>
        <taxon>Cupriavidus</taxon>
    </lineage>
</organism>
<dbReference type="InterPro" id="IPR036291">
    <property type="entry name" value="NAD(P)-bd_dom_sf"/>
</dbReference>